<dbReference type="Proteomes" id="UP000317624">
    <property type="component" value="Unassembled WGS sequence"/>
</dbReference>
<comment type="caution">
    <text evidence="2">The sequence shown here is derived from an EMBL/GenBank/DDBJ whole genome shotgun (WGS) entry which is preliminary data.</text>
</comment>
<accession>A0A558C4B8</accession>
<keyword evidence="1" id="KW-0732">Signal</keyword>
<dbReference type="OrthoDB" id="885429at2"/>
<feature type="signal peptide" evidence="1">
    <location>
        <begin position="1"/>
        <end position="20"/>
    </location>
</feature>
<evidence type="ECO:0000256" key="1">
    <source>
        <dbReference type="SAM" id="SignalP"/>
    </source>
</evidence>
<name>A0A558C4B8_9BACT</name>
<organism evidence="2 3">
    <name type="scientific">Hymenobacter setariae</name>
    <dbReference type="NCBI Taxonomy" id="2594794"/>
    <lineage>
        <taxon>Bacteria</taxon>
        <taxon>Pseudomonadati</taxon>
        <taxon>Bacteroidota</taxon>
        <taxon>Cytophagia</taxon>
        <taxon>Cytophagales</taxon>
        <taxon>Hymenobacteraceae</taxon>
        <taxon>Hymenobacter</taxon>
    </lineage>
</organism>
<sequence>MTLSTTLLGLFLCVSLGSCCFDPCLGSSTIASTGFVFDSDTLAGRGFRQTEIRSLYVVQYSDNRLTRPIDTLRSAPAAQPQLVLFDKRRIQLLFTGDSSSRLPSYFRIVLPNANLHFDIQQVTITLKTSEQCRTTCQDVTGVSFTLNGRPTTVLGAYTGAEGAVKLSK</sequence>
<gene>
    <name evidence="2" type="ORF">FNT36_05915</name>
</gene>
<keyword evidence="3" id="KW-1185">Reference proteome</keyword>
<proteinExistence type="predicted"/>
<evidence type="ECO:0008006" key="4">
    <source>
        <dbReference type="Google" id="ProtNLM"/>
    </source>
</evidence>
<reference evidence="2 3" key="1">
    <citation type="submission" date="2019-07" db="EMBL/GenBank/DDBJ databases">
        <title>Hymenobacter sp. straun FUR1 Genome sequencing and assembly.</title>
        <authorList>
            <person name="Chhetri G."/>
        </authorList>
    </citation>
    <scope>NUCLEOTIDE SEQUENCE [LARGE SCALE GENOMIC DNA]</scope>
    <source>
        <strain evidence="2 3">Fur1</strain>
    </source>
</reference>
<evidence type="ECO:0000313" key="3">
    <source>
        <dbReference type="Proteomes" id="UP000317624"/>
    </source>
</evidence>
<dbReference type="AlphaFoldDB" id="A0A558C4B8"/>
<protein>
    <recommendedName>
        <fullName evidence="4">Lipoprotein</fullName>
    </recommendedName>
</protein>
<evidence type="ECO:0000313" key="2">
    <source>
        <dbReference type="EMBL" id="TVT43618.1"/>
    </source>
</evidence>
<feature type="chain" id="PRO_5035305724" description="Lipoprotein" evidence="1">
    <location>
        <begin position="21"/>
        <end position="168"/>
    </location>
</feature>
<dbReference type="RefSeq" id="WP_144845291.1">
    <property type="nucleotide sequence ID" value="NZ_VMRJ01000001.1"/>
</dbReference>
<dbReference type="EMBL" id="VMRJ01000001">
    <property type="protein sequence ID" value="TVT43618.1"/>
    <property type="molecule type" value="Genomic_DNA"/>
</dbReference>